<accession>A0A834K7W9</accession>
<name>A0A834K7W9_VESVU</name>
<proteinExistence type="predicted"/>
<feature type="region of interest" description="Disordered" evidence="1">
    <location>
        <begin position="1"/>
        <end position="45"/>
    </location>
</feature>
<dbReference type="AlphaFoldDB" id="A0A834K7W9"/>
<gene>
    <name evidence="2" type="ORF">HZH66_006868</name>
</gene>
<organism evidence="2 3">
    <name type="scientific">Vespula vulgaris</name>
    <name type="common">Yellow jacket</name>
    <name type="synonym">Wasp</name>
    <dbReference type="NCBI Taxonomy" id="7454"/>
    <lineage>
        <taxon>Eukaryota</taxon>
        <taxon>Metazoa</taxon>
        <taxon>Ecdysozoa</taxon>
        <taxon>Arthropoda</taxon>
        <taxon>Hexapoda</taxon>
        <taxon>Insecta</taxon>
        <taxon>Pterygota</taxon>
        <taxon>Neoptera</taxon>
        <taxon>Endopterygota</taxon>
        <taxon>Hymenoptera</taxon>
        <taxon>Apocrita</taxon>
        <taxon>Aculeata</taxon>
        <taxon>Vespoidea</taxon>
        <taxon>Vespidae</taxon>
        <taxon>Vespinae</taxon>
        <taxon>Vespula</taxon>
    </lineage>
</organism>
<evidence type="ECO:0000313" key="3">
    <source>
        <dbReference type="Proteomes" id="UP000614350"/>
    </source>
</evidence>
<evidence type="ECO:0000256" key="1">
    <source>
        <dbReference type="SAM" id="MobiDB-lite"/>
    </source>
</evidence>
<sequence length="158" mass="17925">MLHDDDSVDVDVDDNDDDDDDNDDDDDDDDGDDDGDGDSGCDDVEENTRQHLQYQYASGSNSSGVSGKRVRADILPLWHYASLSFCKASKRKLNRGLGWNKSERCLWVVPCQVHWLLFALNFQLYSLSLNFTHNANWREARYHVQNGGKQPGNIEDIV</sequence>
<keyword evidence="3" id="KW-1185">Reference proteome</keyword>
<comment type="caution">
    <text evidence="2">The sequence shown here is derived from an EMBL/GenBank/DDBJ whole genome shotgun (WGS) entry which is preliminary data.</text>
</comment>
<evidence type="ECO:0000313" key="2">
    <source>
        <dbReference type="EMBL" id="KAF7398971.1"/>
    </source>
</evidence>
<reference evidence="2" key="1">
    <citation type="journal article" date="2020" name="G3 (Bethesda)">
        <title>High-Quality Assemblies for Three Invasive Social Wasps from the &lt;i&gt;Vespula&lt;/i&gt; Genus.</title>
        <authorList>
            <person name="Harrop T.W.R."/>
            <person name="Guhlin J."/>
            <person name="McLaughlin G.M."/>
            <person name="Permina E."/>
            <person name="Stockwell P."/>
            <person name="Gilligan J."/>
            <person name="Le Lec M.F."/>
            <person name="Gruber M.A.M."/>
            <person name="Quinn O."/>
            <person name="Lovegrove M."/>
            <person name="Duncan E.J."/>
            <person name="Remnant E.J."/>
            <person name="Van Eeckhoven J."/>
            <person name="Graham B."/>
            <person name="Knapp R.A."/>
            <person name="Langford K.W."/>
            <person name="Kronenberg Z."/>
            <person name="Press M.O."/>
            <person name="Eacker S.M."/>
            <person name="Wilson-Rankin E.E."/>
            <person name="Purcell J."/>
            <person name="Lester P.J."/>
            <person name="Dearden P.K."/>
        </authorList>
    </citation>
    <scope>NUCLEOTIDE SEQUENCE</scope>
    <source>
        <strain evidence="2">Marl-1</strain>
    </source>
</reference>
<dbReference type="Proteomes" id="UP000614350">
    <property type="component" value="Unassembled WGS sequence"/>
</dbReference>
<protein>
    <submittedName>
        <fullName evidence="2">Uncharacterized protein</fullName>
    </submittedName>
</protein>
<dbReference type="EMBL" id="JACSEA010000006">
    <property type="protein sequence ID" value="KAF7398971.1"/>
    <property type="molecule type" value="Genomic_DNA"/>
</dbReference>